<dbReference type="InterPro" id="IPR018020">
    <property type="entry name" value="OHCU_decarboxylase"/>
</dbReference>
<proteinExistence type="predicted"/>
<evidence type="ECO:0000313" key="4">
    <source>
        <dbReference type="Proteomes" id="UP000189911"/>
    </source>
</evidence>
<dbReference type="PANTHER" id="PTHR37987:SF1">
    <property type="entry name" value="OXO-4-HYDROXY-4-CARBOXY-5-UREIDOIMIDAZOLINE DECARBOXYLASE DOMAIN-CONTAINING PROTEIN"/>
    <property type="match status" value="1"/>
</dbReference>
<dbReference type="PANTHER" id="PTHR37987">
    <property type="entry name" value="CHROMOSOME 9, WHOLE GENOME SHOTGUN SEQUENCE"/>
    <property type="match status" value="1"/>
</dbReference>
<dbReference type="EMBL" id="LT598451">
    <property type="protein sequence ID" value="SCU92838.1"/>
    <property type="molecule type" value="Genomic_DNA"/>
</dbReference>
<dbReference type="InterPro" id="IPR036778">
    <property type="entry name" value="OHCU_decarboxylase_sf"/>
</dbReference>
<gene>
    <name evidence="3" type="ORF">LANO_0E02278G</name>
</gene>
<dbReference type="OrthoDB" id="5398391at2759"/>
<reference evidence="4" key="1">
    <citation type="submission" date="2016-03" db="EMBL/GenBank/DDBJ databases">
        <authorList>
            <person name="Devillers Hugo."/>
        </authorList>
    </citation>
    <scope>NUCLEOTIDE SEQUENCE [LARGE SCALE GENOMIC DNA]</scope>
</reference>
<dbReference type="Gene3D" id="1.10.3330.10">
    <property type="entry name" value="Oxo-4-hydroxy-4-carboxy-5-ureidoimidazoline decarboxylase"/>
    <property type="match status" value="1"/>
</dbReference>
<accession>A0A1G4JQE0</accession>
<feature type="domain" description="Oxo-4-hydroxy-4-carboxy-5-ureidoimidazoline decarboxylase" evidence="2">
    <location>
        <begin position="11"/>
        <end position="177"/>
    </location>
</feature>
<evidence type="ECO:0000256" key="1">
    <source>
        <dbReference type="ARBA" id="ARBA00022631"/>
    </source>
</evidence>
<sequence length="188" mass="21240">MGLPDFSYFKRADRDTQARLLELLFEQSSSLELITVDDPHFVNDIGSDYTTLVETVRSKLMGLCSRGQDPDTRHHLSDIIAAHPKLGQPKQNLSAHSAMEQRNLGSSDSTETLEVLQALNNSYEEKYPGLRFVVFVNGRPRSEIIEVMQRRINSGNSWLHEAQLACNEMCNIALDRVKKDSSAKPHKL</sequence>
<name>A0A1G4JQE0_9SACH</name>
<dbReference type="SUPFAM" id="SSF158694">
    <property type="entry name" value="UraD-Like"/>
    <property type="match status" value="1"/>
</dbReference>
<dbReference type="AlphaFoldDB" id="A0A1G4JQE0"/>
<dbReference type="Pfam" id="PF09349">
    <property type="entry name" value="OHCU_decarbox"/>
    <property type="match status" value="1"/>
</dbReference>
<keyword evidence="4" id="KW-1185">Reference proteome</keyword>
<organism evidence="3 4">
    <name type="scientific">Lachancea nothofagi CBS 11611</name>
    <dbReference type="NCBI Taxonomy" id="1266666"/>
    <lineage>
        <taxon>Eukaryota</taxon>
        <taxon>Fungi</taxon>
        <taxon>Dikarya</taxon>
        <taxon>Ascomycota</taxon>
        <taxon>Saccharomycotina</taxon>
        <taxon>Saccharomycetes</taxon>
        <taxon>Saccharomycetales</taxon>
        <taxon>Saccharomycetaceae</taxon>
        <taxon>Lachancea</taxon>
    </lineage>
</organism>
<dbReference type="Proteomes" id="UP000189911">
    <property type="component" value="Chromosome E"/>
</dbReference>
<evidence type="ECO:0000313" key="3">
    <source>
        <dbReference type="EMBL" id="SCU92838.1"/>
    </source>
</evidence>
<dbReference type="GO" id="GO:0006144">
    <property type="term" value="P:purine nucleobase metabolic process"/>
    <property type="evidence" value="ECO:0007669"/>
    <property type="project" value="UniProtKB-KW"/>
</dbReference>
<protein>
    <submittedName>
        <fullName evidence="3">LANO_0E02278g1_1</fullName>
    </submittedName>
</protein>
<evidence type="ECO:0000259" key="2">
    <source>
        <dbReference type="Pfam" id="PF09349"/>
    </source>
</evidence>
<keyword evidence="1" id="KW-0659">Purine metabolism</keyword>